<dbReference type="Proteomes" id="UP000660708">
    <property type="component" value="Unassembled WGS sequence"/>
</dbReference>
<protein>
    <submittedName>
        <fullName evidence="1">Uncharacterized protein</fullName>
    </submittedName>
</protein>
<evidence type="ECO:0000313" key="2">
    <source>
        <dbReference type="Proteomes" id="UP000660708"/>
    </source>
</evidence>
<dbReference type="AlphaFoldDB" id="A0A8I0T4A8"/>
<accession>A0A8I0T4A8</accession>
<gene>
    <name evidence="1" type="ORF">PPEP_a0993</name>
</gene>
<keyword evidence="2" id="KW-1185">Reference proteome</keyword>
<sequence length="48" mass="5617">MLKRAFGATYELRLKIRLNLAPNQGNLLFLFLFNYSRLSSPLAIFREV</sequence>
<evidence type="ECO:0000313" key="1">
    <source>
        <dbReference type="EMBL" id="MBE0345993.1"/>
    </source>
</evidence>
<reference evidence="1 2" key="1">
    <citation type="submission" date="2015-06" db="EMBL/GenBank/DDBJ databases">
        <title>Genome sequence of Pseudoalteromonas peptidolytica.</title>
        <authorList>
            <person name="Xie B.-B."/>
            <person name="Rong J.-C."/>
            <person name="Qin Q.-L."/>
            <person name="Zhang Y.-Z."/>
        </authorList>
    </citation>
    <scope>NUCLEOTIDE SEQUENCE [LARGE SCALE GENOMIC DNA]</scope>
    <source>
        <strain evidence="1 2">F12-50-A1</strain>
    </source>
</reference>
<dbReference type="EMBL" id="AQHF01000020">
    <property type="protein sequence ID" value="MBE0345993.1"/>
    <property type="molecule type" value="Genomic_DNA"/>
</dbReference>
<comment type="caution">
    <text evidence="1">The sequence shown here is derived from an EMBL/GenBank/DDBJ whole genome shotgun (WGS) entry which is preliminary data.</text>
</comment>
<name>A0A8I0T4A8_9GAMM</name>
<organism evidence="1 2">
    <name type="scientific">Pseudoalteromonas peptidolytica F12-50-A1</name>
    <dbReference type="NCBI Taxonomy" id="1315280"/>
    <lineage>
        <taxon>Bacteria</taxon>
        <taxon>Pseudomonadati</taxon>
        <taxon>Pseudomonadota</taxon>
        <taxon>Gammaproteobacteria</taxon>
        <taxon>Alteromonadales</taxon>
        <taxon>Pseudoalteromonadaceae</taxon>
        <taxon>Pseudoalteromonas</taxon>
    </lineage>
</organism>
<proteinExistence type="predicted"/>